<protein>
    <submittedName>
        <fullName evidence="2">Uncharacterized protein</fullName>
    </submittedName>
</protein>
<sequence>MSADMAKEMVDVGVVEPVNNVYTDLDKTVSCGILSVTSSVAYYPLRWLKRGSLSPRKKLFRFDLPDTEMAKSESSAGQGFPMGVHSCASSSDFTYLSDSHSSLKGWDEAKGVDKFAAMEEGAEHPVMTKPNMEPSLDEAVLSRLNPVLGESTQALGTGAPTGWTYRQVFETIALPPIEAPQLYRHALESTGEEIVAFVMQSKVDSGHRIQSVYTSHLERERAPSAVLAEETTVSGTSATLKAYSSKKAGRFARRETLKRHLLFPKHAACKEAVLKMLGLESIPVFGLSWMTPFCDGPDRPWESPGFELTDLKTVKEKKMRLSDSNNKPYPDLPGSRRRYE</sequence>
<proteinExistence type="predicted"/>
<evidence type="ECO:0000313" key="2">
    <source>
        <dbReference type="EMBL" id="KAI0295899.1"/>
    </source>
</evidence>
<gene>
    <name evidence="2" type="ORF">B0F90DRAFT_1820227</name>
</gene>
<feature type="region of interest" description="Disordered" evidence="1">
    <location>
        <begin position="317"/>
        <end position="340"/>
    </location>
</feature>
<comment type="caution">
    <text evidence="2">The sequence shown here is derived from an EMBL/GenBank/DDBJ whole genome shotgun (WGS) entry which is preliminary data.</text>
</comment>
<dbReference type="EMBL" id="WTXG01000053">
    <property type="protein sequence ID" value="KAI0295899.1"/>
    <property type="molecule type" value="Genomic_DNA"/>
</dbReference>
<evidence type="ECO:0000256" key="1">
    <source>
        <dbReference type="SAM" id="MobiDB-lite"/>
    </source>
</evidence>
<name>A0AAD4LYW4_9AGAM</name>
<dbReference type="AlphaFoldDB" id="A0AAD4LYW4"/>
<keyword evidence="3" id="KW-1185">Reference proteome</keyword>
<dbReference type="Proteomes" id="UP001203297">
    <property type="component" value="Unassembled WGS sequence"/>
</dbReference>
<evidence type="ECO:0000313" key="3">
    <source>
        <dbReference type="Proteomes" id="UP001203297"/>
    </source>
</evidence>
<accession>A0AAD4LYW4</accession>
<organism evidence="2 3">
    <name type="scientific">Multifurca ochricompacta</name>
    <dbReference type="NCBI Taxonomy" id="376703"/>
    <lineage>
        <taxon>Eukaryota</taxon>
        <taxon>Fungi</taxon>
        <taxon>Dikarya</taxon>
        <taxon>Basidiomycota</taxon>
        <taxon>Agaricomycotina</taxon>
        <taxon>Agaricomycetes</taxon>
        <taxon>Russulales</taxon>
        <taxon>Russulaceae</taxon>
        <taxon>Multifurca</taxon>
    </lineage>
</organism>
<reference evidence="2" key="1">
    <citation type="journal article" date="2022" name="New Phytol.">
        <title>Evolutionary transition to the ectomycorrhizal habit in the genomes of a hyperdiverse lineage of mushroom-forming fungi.</title>
        <authorList>
            <person name="Looney B."/>
            <person name="Miyauchi S."/>
            <person name="Morin E."/>
            <person name="Drula E."/>
            <person name="Courty P.E."/>
            <person name="Kohler A."/>
            <person name="Kuo A."/>
            <person name="LaButti K."/>
            <person name="Pangilinan J."/>
            <person name="Lipzen A."/>
            <person name="Riley R."/>
            <person name="Andreopoulos W."/>
            <person name="He G."/>
            <person name="Johnson J."/>
            <person name="Nolan M."/>
            <person name="Tritt A."/>
            <person name="Barry K.W."/>
            <person name="Grigoriev I.V."/>
            <person name="Nagy L.G."/>
            <person name="Hibbett D."/>
            <person name="Henrissat B."/>
            <person name="Matheny P.B."/>
            <person name="Labbe J."/>
            <person name="Martin F.M."/>
        </authorList>
    </citation>
    <scope>NUCLEOTIDE SEQUENCE</scope>
    <source>
        <strain evidence="2">BPL690</strain>
    </source>
</reference>